<dbReference type="Gene3D" id="3.40.630.30">
    <property type="match status" value="1"/>
</dbReference>
<dbReference type="EC" id="2.3.1.-" evidence="2"/>
<dbReference type="Proteomes" id="UP001320972">
    <property type="component" value="Unassembled WGS sequence"/>
</dbReference>
<dbReference type="Pfam" id="PF00583">
    <property type="entry name" value="Acetyltransf_1"/>
    <property type="match status" value="1"/>
</dbReference>
<accession>A0ABT2QFW6</accession>
<name>A0ABT2QFW6_9EURY</name>
<evidence type="ECO:0000259" key="1">
    <source>
        <dbReference type="PROSITE" id="PS51186"/>
    </source>
</evidence>
<comment type="caution">
    <text evidence="2">The sequence shown here is derived from an EMBL/GenBank/DDBJ whole genome shotgun (WGS) entry which is preliminary data.</text>
</comment>
<dbReference type="GO" id="GO:0016746">
    <property type="term" value="F:acyltransferase activity"/>
    <property type="evidence" value="ECO:0007669"/>
    <property type="project" value="UniProtKB-KW"/>
</dbReference>
<keyword evidence="2" id="KW-0012">Acyltransferase</keyword>
<sequence>MTATMEIRRLAETDVPDATRLSTQAGWNQTGEDWRRLLALAPEGCFGGWIGGELVATGTVVTYGGAVSWIGMILVAKRHRRNGYGSEMFEHVRGLAERRGTAVGLDATDAGREVYRREGFVDVTPIERWSGRLEAPGNTPLEDATACSVDMTTARADEIDAICSLDRRACGVDRGDLLGHLLGTEGVTGFVARDEGEERSEIRGYALVRPGREHRHVGPVVASSRAATAAMLTAIAETVGSVDGAELDVLIDLLRTERDGDLLERAGLVRQRRLTRMASREPTPLLVGDDVVAGAGFELG</sequence>
<dbReference type="RefSeq" id="WP_338008151.1">
    <property type="nucleotide sequence ID" value="NZ_JAOPKB010000008.1"/>
</dbReference>
<dbReference type="PANTHER" id="PTHR47237">
    <property type="entry name" value="SLL0310 PROTEIN"/>
    <property type="match status" value="1"/>
</dbReference>
<dbReference type="PROSITE" id="PS51186">
    <property type="entry name" value="GNAT"/>
    <property type="match status" value="1"/>
</dbReference>
<dbReference type="InterPro" id="IPR041496">
    <property type="entry name" value="YitH/HolE_GNAT"/>
</dbReference>
<keyword evidence="2" id="KW-0808">Transferase</keyword>
<keyword evidence="3" id="KW-1185">Reference proteome</keyword>
<dbReference type="InterPro" id="IPR000182">
    <property type="entry name" value="GNAT_dom"/>
</dbReference>
<dbReference type="Pfam" id="PF18014">
    <property type="entry name" value="Acetyltransf_18"/>
    <property type="match status" value="1"/>
</dbReference>
<dbReference type="CDD" id="cd04301">
    <property type="entry name" value="NAT_SF"/>
    <property type="match status" value="1"/>
</dbReference>
<gene>
    <name evidence="2" type="ORF">OB955_13850</name>
</gene>
<feature type="domain" description="N-acetyltransferase" evidence="1">
    <location>
        <begin position="5"/>
        <end position="142"/>
    </location>
</feature>
<dbReference type="SUPFAM" id="SSF55729">
    <property type="entry name" value="Acyl-CoA N-acyltransferases (Nat)"/>
    <property type="match status" value="1"/>
</dbReference>
<dbReference type="PANTHER" id="PTHR47237:SF2">
    <property type="entry name" value="BLL4206 PROTEIN"/>
    <property type="match status" value="1"/>
</dbReference>
<proteinExistence type="predicted"/>
<dbReference type="InterPro" id="IPR016181">
    <property type="entry name" value="Acyl_CoA_acyltransferase"/>
</dbReference>
<dbReference type="EMBL" id="JAOPKB010000008">
    <property type="protein sequence ID" value="MCU4973817.1"/>
    <property type="molecule type" value="Genomic_DNA"/>
</dbReference>
<reference evidence="2 3" key="1">
    <citation type="submission" date="2022-09" db="EMBL/GenBank/DDBJ databases">
        <title>Enrichment on poylsaccharides allowed isolation of novel metabolic and taxonomic groups of Haloarchaea.</title>
        <authorList>
            <person name="Sorokin D.Y."/>
            <person name="Elcheninov A.G."/>
            <person name="Khizhniak T.V."/>
            <person name="Kolganova T.V."/>
            <person name="Kublanov I.V."/>
        </authorList>
    </citation>
    <scope>NUCLEOTIDE SEQUENCE [LARGE SCALE GENOMIC DNA]</scope>
    <source>
        <strain evidence="2 3">AArc-m2/3/4</strain>
    </source>
</reference>
<evidence type="ECO:0000313" key="3">
    <source>
        <dbReference type="Proteomes" id="UP001320972"/>
    </source>
</evidence>
<evidence type="ECO:0000313" key="2">
    <source>
        <dbReference type="EMBL" id="MCU4973817.1"/>
    </source>
</evidence>
<dbReference type="InterPro" id="IPR052729">
    <property type="entry name" value="Acyl/Acetyltrans_Enzymes"/>
</dbReference>
<organism evidence="2 3">
    <name type="scientific">Natronoglomus mannanivorans</name>
    <dbReference type="NCBI Taxonomy" id="2979990"/>
    <lineage>
        <taxon>Archaea</taxon>
        <taxon>Methanobacteriati</taxon>
        <taxon>Methanobacteriota</taxon>
        <taxon>Stenosarchaea group</taxon>
        <taxon>Halobacteria</taxon>
        <taxon>Halobacteriales</taxon>
        <taxon>Natrialbaceae</taxon>
        <taxon>Natronoglomus</taxon>
    </lineage>
</organism>
<dbReference type="Gene3D" id="3.40.630.90">
    <property type="match status" value="1"/>
</dbReference>
<protein>
    <submittedName>
        <fullName evidence="2">GNAT family N-acetyltransferase</fullName>
        <ecNumber evidence="2">2.3.1.-</ecNumber>
    </submittedName>
</protein>